<keyword evidence="4" id="KW-0547">Nucleotide-binding</keyword>
<dbReference type="InterPro" id="IPR001962">
    <property type="entry name" value="Asn_synthase"/>
</dbReference>
<protein>
    <recommendedName>
        <fullName evidence="3">asparagine synthase (glutamine-hydrolyzing)</fullName>
        <ecNumber evidence="3">6.3.5.4</ecNumber>
    </recommendedName>
</protein>
<dbReference type="Gene3D" id="3.40.50.620">
    <property type="entry name" value="HUPs"/>
    <property type="match status" value="2"/>
</dbReference>
<sequence length="614" mass="71028">MFAGVFSQKSILAQMEATVIYHALSPYKKPDRFGFRSSQKSWLYEQRHYCGFFDRDAQLPLICSKTGVALAFWGRLDNRSALAQTLALDEKNPNLTDAQLVLAAWHYYQQQLPEHLLGDFALAVIDESRQRVFLARDPLGVKPLYYHFDQGQLTFASSVAGLKCTNLPLSRNTQWMINYLWGISGHKQTTAYDDVYKLLPGHCLTLDQDGLQLRKWHFWHDNAPMATRREPRWVEVYREVLEEAIRARMGSPYPYGCENSGGIDSATIAAYLAKFLGTPGEQLHSFGFALCELEPEYILATSQACHITHNYLISTHIDNEMERIERGIKVLGFPEEHGNASLHLPFYQQCEQRNIKVLYSGFGGDEVVSNPGYMLRYELLDQGKYANLYDILPGNLLTRNLRLLKSAVKRHSPEYNPAFLNAWQQRWPYCPLSKEVIQLYDIYNHYMETARYDAPFRRINDFILNYHLNKLQVSARLDNCTLMAASYGIDYRWPLWDVRLVQQYLSTPSIEKFGPKGIGRYLHRRAITGIVPQKVAWKPSKDMGYNALNQTHVTRSLQIPEDHNLAPELAALLDTQKLEQWRRHGNSLTDQNARFVIHRNIDRIKWLNAWLKDN</sequence>
<dbReference type="Pfam" id="PF13537">
    <property type="entry name" value="GATase_7"/>
    <property type="match status" value="1"/>
</dbReference>
<keyword evidence="9" id="KW-1185">Reference proteome</keyword>
<comment type="pathway">
    <text evidence="1">Amino-acid biosynthesis; L-asparagine biosynthesis; L-asparagine from L-aspartate (L-Gln route): step 1/1.</text>
</comment>
<dbReference type="SUPFAM" id="SSF56235">
    <property type="entry name" value="N-terminal nucleophile aminohydrolases (Ntn hydrolases)"/>
    <property type="match status" value="1"/>
</dbReference>
<dbReference type="InterPro" id="IPR006426">
    <property type="entry name" value="Asn_synth_AEB"/>
</dbReference>
<evidence type="ECO:0000256" key="6">
    <source>
        <dbReference type="ARBA" id="ARBA00048741"/>
    </source>
</evidence>
<dbReference type="Proteomes" id="UP001629953">
    <property type="component" value="Unassembled WGS sequence"/>
</dbReference>
<proteinExistence type="inferred from homology"/>
<dbReference type="PIRSF" id="PIRSF001589">
    <property type="entry name" value="Asn_synthetase_glu-h"/>
    <property type="match status" value="1"/>
</dbReference>
<evidence type="ECO:0000256" key="5">
    <source>
        <dbReference type="ARBA" id="ARBA00022840"/>
    </source>
</evidence>
<evidence type="ECO:0000313" key="8">
    <source>
        <dbReference type="EMBL" id="MFM2484969.1"/>
    </source>
</evidence>
<dbReference type="InterPro" id="IPR014729">
    <property type="entry name" value="Rossmann-like_a/b/a_fold"/>
</dbReference>
<dbReference type="EMBL" id="JBEQCT010000002">
    <property type="protein sequence ID" value="MFM2484969.1"/>
    <property type="molecule type" value="Genomic_DNA"/>
</dbReference>
<dbReference type="PROSITE" id="PS51278">
    <property type="entry name" value="GATASE_TYPE_2"/>
    <property type="match status" value="1"/>
</dbReference>
<dbReference type="InterPro" id="IPR051786">
    <property type="entry name" value="ASN_synthetase/amidase"/>
</dbReference>
<dbReference type="EC" id="6.3.5.4" evidence="3"/>
<dbReference type="PANTHER" id="PTHR43284">
    <property type="entry name" value="ASPARAGINE SYNTHETASE (GLUTAMINE-HYDROLYZING)"/>
    <property type="match status" value="1"/>
</dbReference>
<evidence type="ECO:0000256" key="4">
    <source>
        <dbReference type="ARBA" id="ARBA00022741"/>
    </source>
</evidence>
<gene>
    <name evidence="8" type="ORF">ABUE30_07800</name>
</gene>
<organism evidence="8 9">
    <name type="scientific">Celerinatantimonas yamalensis</name>
    <dbReference type="NCBI Taxonomy" id="559956"/>
    <lineage>
        <taxon>Bacteria</taxon>
        <taxon>Pseudomonadati</taxon>
        <taxon>Pseudomonadota</taxon>
        <taxon>Gammaproteobacteria</taxon>
        <taxon>Celerinatantimonadaceae</taxon>
        <taxon>Celerinatantimonas</taxon>
    </lineage>
</organism>
<dbReference type="PANTHER" id="PTHR43284:SF1">
    <property type="entry name" value="ASPARAGINE SYNTHETASE"/>
    <property type="match status" value="1"/>
</dbReference>
<comment type="catalytic activity">
    <reaction evidence="6">
        <text>L-aspartate + L-glutamine + ATP + H2O = L-asparagine + L-glutamate + AMP + diphosphate + H(+)</text>
        <dbReference type="Rhea" id="RHEA:12228"/>
        <dbReference type="ChEBI" id="CHEBI:15377"/>
        <dbReference type="ChEBI" id="CHEBI:15378"/>
        <dbReference type="ChEBI" id="CHEBI:29985"/>
        <dbReference type="ChEBI" id="CHEBI:29991"/>
        <dbReference type="ChEBI" id="CHEBI:30616"/>
        <dbReference type="ChEBI" id="CHEBI:33019"/>
        <dbReference type="ChEBI" id="CHEBI:58048"/>
        <dbReference type="ChEBI" id="CHEBI:58359"/>
        <dbReference type="ChEBI" id="CHEBI:456215"/>
        <dbReference type="EC" id="6.3.5.4"/>
    </reaction>
</comment>
<name>A0ABW9G5L9_9GAMM</name>
<accession>A0ABW9G5L9</accession>
<dbReference type="SUPFAM" id="SSF52402">
    <property type="entry name" value="Adenine nucleotide alpha hydrolases-like"/>
    <property type="match status" value="1"/>
</dbReference>
<comment type="similarity">
    <text evidence="2">Belongs to the asparagine synthetase family.</text>
</comment>
<evidence type="ECO:0000256" key="3">
    <source>
        <dbReference type="ARBA" id="ARBA00012737"/>
    </source>
</evidence>
<reference evidence="8 9" key="1">
    <citation type="journal article" date="2013" name="Int. J. Syst. Evol. Microbiol.">
        <title>Celerinatantimonas yamalensis sp. nov., a cold-adapted diazotrophic bacterium from a cold permafrost brine.</title>
        <authorList>
            <person name="Shcherbakova V."/>
            <person name="Chuvilskaya N."/>
            <person name="Rivkina E."/>
            <person name="Demidov N."/>
            <person name="Uchaeva V."/>
            <person name="Suetin S."/>
            <person name="Suzina N."/>
            <person name="Gilichinsky D."/>
        </authorList>
    </citation>
    <scope>NUCLEOTIDE SEQUENCE [LARGE SCALE GENOMIC DNA]</scope>
    <source>
        <strain evidence="8 9">C7</strain>
    </source>
</reference>
<feature type="domain" description="Glutamine amidotransferase type-2" evidence="7">
    <location>
        <begin position="1"/>
        <end position="209"/>
    </location>
</feature>
<dbReference type="RefSeq" id="WP_408623156.1">
    <property type="nucleotide sequence ID" value="NZ_JBEQCT010000002.1"/>
</dbReference>
<comment type="caution">
    <text evidence="8">The sequence shown here is derived from an EMBL/GenBank/DDBJ whole genome shotgun (WGS) entry which is preliminary data.</text>
</comment>
<dbReference type="Pfam" id="PF00733">
    <property type="entry name" value="Asn_synthase"/>
    <property type="match status" value="1"/>
</dbReference>
<keyword evidence="5" id="KW-0067">ATP-binding</keyword>
<evidence type="ECO:0000256" key="2">
    <source>
        <dbReference type="ARBA" id="ARBA00005752"/>
    </source>
</evidence>
<dbReference type="Gene3D" id="3.60.20.10">
    <property type="entry name" value="Glutamine Phosphoribosylpyrophosphate, subunit 1, domain 1"/>
    <property type="match status" value="1"/>
</dbReference>
<evidence type="ECO:0000256" key="1">
    <source>
        <dbReference type="ARBA" id="ARBA00005187"/>
    </source>
</evidence>
<dbReference type="InterPro" id="IPR017932">
    <property type="entry name" value="GATase_2_dom"/>
</dbReference>
<evidence type="ECO:0000259" key="7">
    <source>
        <dbReference type="PROSITE" id="PS51278"/>
    </source>
</evidence>
<evidence type="ECO:0000313" key="9">
    <source>
        <dbReference type="Proteomes" id="UP001629953"/>
    </source>
</evidence>
<dbReference type="InterPro" id="IPR029055">
    <property type="entry name" value="Ntn_hydrolases_N"/>
</dbReference>